<evidence type="ECO:0000256" key="4">
    <source>
        <dbReference type="ARBA" id="ARBA00019077"/>
    </source>
</evidence>
<keyword evidence="8" id="KW-0448">Lipopolysaccharide biosynthesis</keyword>
<dbReference type="SUPFAM" id="SSF53756">
    <property type="entry name" value="UDP-Glycosyltransferase/glycogen phosphorylase"/>
    <property type="match status" value="1"/>
</dbReference>
<evidence type="ECO:0000256" key="1">
    <source>
        <dbReference type="ARBA" id="ARBA00003394"/>
    </source>
</evidence>
<evidence type="ECO:0000256" key="6">
    <source>
        <dbReference type="ARBA" id="ARBA00031445"/>
    </source>
</evidence>
<keyword evidence="10" id="KW-0328">Glycosyltransferase</keyword>
<dbReference type="PANTHER" id="PTHR42755:SF1">
    <property type="entry name" value="3-DEOXY-D-MANNO-OCTULOSONIC ACID TRANSFERASE, MITOCHONDRIAL-RELATED"/>
    <property type="match status" value="1"/>
</dbReference>
<dbReference type="GO" id="GO:0043842">
    <property type="term" value="F:Kdo transferase activity"/>
    <property type="evidence" value="ECO:0007669"/>
    <property type="project" value="UniProtKB-EC"/>
</dbReference>
<evidence type="ECO:0000313" key="10">
    <source>
        <dbReference type="EMBL" id="SMX45767.1"/>
    </source>
</evidence>
<dbReference type="InterPro" id="IPR038107">
    <property type="entry name" value="Glycos_transf_N_sf"/>
</dbReference>
<evidence type="ECO:0000256" key="5">
    <source>
        <dbReference type="ARBA" id="ARBA00022679"/>
    </source>
</evidence>
<sequence length="411" mass="44979">MSKPRSLSLAAYRALSWGVPKPTGHNTPPRPAGELLWIHVANAQRLRAVNDFCKRLQQSRPGLSILLTVPPDADLIRWADCDMELVPLPDEQTGAARGFLEHWQPDMGLWVGGGLMPNVITRAAERGIPMVLLEGENDVRVAFVGKWLPDINRYTFDCFRAIHVTSEDAARQIRRLGVPASKVALFPPLSISPTLHPWPEDELIETNHAFAGRPVWLAAWVDAKEFISVLSAHRQAMRMLPRLALILHVADMSEAAPLRKRLETMDLRCANWEDGDMIEDMTQVILASDPEALGLWYRVSPVTFMGSTLEPGIGGHDPIAAAALGSALIHGPDVSGHKALYDALDGVGAAREIRTATELGDTVVELLAPDLAANMALAGWQLVTESAPQVDTLIDMVQEHLDQHGAEHEGT</sequence>
<evidence type="ECO:0000256" key="3">
    <source>
        <dbReference type="ARBA" id="ARBA00012621"/>
    </source>
</evidence>
<dbReference type="GO" id="GO:0005886">
    <property type="term" value="C:plasma membrane"/>
    <property type="evidence" value="ECO:0007669"/>
    <property type="project" value="UniProtKB-SubCell"/>
</dbReference>
<comment type="catalytic activity">
    <reaction evidence="7 8">
        <text>lipid IVA (E. coli) + CMP-3-deoxy-beta-D-manno-octulosonate = alpha-Kdo-(2-&gt;6)-lipid IVA (E. coli) + CMP + H(+)</text>
        <dbReference type="Rhea" id="RHEA:28066"/>
        <dbReference type="ChEBI" id="CHEBI:15378"/>
        <dbReference type="ChEBI" id="CHEBI:58603"/>
        <dbReference type="ChEBI" id="CHEBI:60364"/>
        <dbReference type="ChEBI" id="CHEBI:60377"/>
        <dbReference type="ChEBI" id="CHEBI:85987"/>
        <dbReference type="EC" id="2.4.99.12"/>
    </reaction>
</comment>
<dbReference type="EMBL" id="FXYG01000003">
    <property type="protein sequence ID" value="SMX45767.1"/>
    <property type="molecule type" value="Genomic_DNA"/>
</dbReference>
<dbReference type="GO" id="GO:0009245">
    <property type="term" value="P:lipid A biosynthetic process"/>
    <property type="evidence" value="ECO:0007669"/>
    <property type="project" value="TreeGrafter"/>
</dbReference>
<comment type="similarity">
    <text evidence="8">Belongs to the glycosyltransferase group 1 family.</text>
</comment>
<dbReference type="RefSeq" id="WP_093964245.1">
    <property type="nucleotide sequence ID" value="NZ_FXYG01000003.1"/>
</dbReference>
<keyword evidence="8" id="KW-0472">Membrane</keyword>
<feature type="domain" description="3-deoxy-D-manno-octulosonic-acid transferase N-terminal" evidence="9">
    <location>
        <begin position="30"/>
        <end position="185"/>
    </location>
</feature>
<dbReference type="InterPro" id="IPR007507">
    <property type="entry name" value="Glycos_transf_N"/>
</dbReference>
<dbReference type="Pfam" id="PF04413">
    <property type="entry name" value="Glycos_transf_N"/>
    <property type="match status" value="1"/>
</dbReference>
<comment type="pathway">
    <text evidence="2 8">Bacterial outer membrane biogenesis; LPS core biosynthesis.</text>
</comment>
<protein>
    <recommendedName>
        <fullName evidence="4 8">3-deoxy-D-manno-octulosonic acid transferase</fullName>
        <shortName evidence="8">Kdo transferase</shortName>
        <ecNumber evidence="3 8">2.4.99.12</ecNumber>
    </recommendedName>
    <alternativeName>
        <fullName evidence="6 8">Lipid IV(A) 3-deoxy-D-manno-octulosonic acid transferase</fullName>
    </alternativeName>
</protein>
<comment type="function">
    <text evidence="1 8">Involved in lipopolysaccharide (LPS) biosynthesis. Catalyzes the transfer of 3-deoxy-D-manno-octulosonate (Kdo) residue(s) from CMP-Kdo to lipid IV(A), the tetraacyldisaccharide-1,4'-bisphosphate precursor of lipid A.</text>
</comment>
<gene>
    <name evidence="10" type="primary">waaA_1</name>
    <name evidence="10" type="ORF">RUA8715_02779</name>
</gene>
<dbReference type="PANTHER" id="PTHR42755">
    <property type="entry name" value="3-DEOXY-MANNO-OCTULOSONATE CYTIDYLYLTRANSFERASE"/>
    <property type="match status" value="1"/>
</dbReference>
<evidence type="ECO:0000256" key="8">
    <source>
        <dbReference type="RuleBase" id="RU365103"/>
    </source>
</evidence>
<dbReference type="Gene3D" id="3.40.50.2000">
    <property type="entry name" value="Glycogen Phosphorylase B"/>
    <property type="match status" value="1"/>
</dbReference>
<name>A0A238KSU0_9RHOB</name>
<dbReference type="AlphaFoldDB" id="A0A238KSU0"/>
<keyword evidence="5 8" id="KW-0808">Transferase</keyword>
<dbReference type="GO" id="GO:0009244">
    <property type="term" value="P:lipopolysaccharide core region biosynthetic process"/>
    <property type="evidence" value="ECO:0007669"/>
    <property type="project" value="UniProtKB-UniRule"/>
</dbReference>
<dbReference type="OrthoDB" id="9789797at2"/>
<evidence type="ECO:0000256" key="2">
    <source>
        <dbReference type="ARBA" id="ARBA00004713"/>
    </source>
</evidence>
<dbReference type="Proteomes" id="UP000202485">
    <property type="component" value="Unassembled WGS sequence"/>
</dbReference>
<reference evidence="11" key="1">
    <citation type="submission" date="2017-05" db="EMBL/GenBank/DDBJ databases">
        <authorList>
            <person name="Rodrigo-Torres L."/>
            <person name="Arahal R. D."/>
            <person name="Lucena T."/>
        </authorList>
    </citation>
    <scope>NUCLEOTIDE SEQUENCE [LARGE SCALE GENOMIC DNA]</scope>
    <source>
        <strain evidence="11">CECT 8715</strain>
    </source>
</reference>
<evidence type="ECO:0000256" key="7">
    <source>
        <dbReference type="ARBA" id="ARBA00049183"/>
    </source>
</evidence>
<dbReference type="UniPathway" id="UPA00958"/>
<dbReference type="EC" id="2.4.99.12" evidence="3 8"/>
<dbReference type="Gene3D" id="3.40.50.11720">
    <property type="entry name" value="3-Deoxy-D-manno-octulosonic-acid transferase, N-terminal domain"/>
    <property type="match status" value="1"/>
</dbReference>
<evidence type="ECO:0000259" key="9">
    <source>
        <dbReference type="Pfam" id="PF04413"/>
    </source>
</evidence>
<keyword evidence="8" id="KW-1003">Cell membrane</keyword>
<dbReference type="InterPro" id="IPR039901">
    <property type="entry name" value="Kdotransferase"/>
</dbReference>
<organism evidence="10 11">
    <name type="scientific">Ruegeria arenilitoris</name>
    <dbReference type="NCBI Taxonomy" id="1173585"/>
    <lineage>
        <taxon>Bacteria</taxon>
        <taxon>Pseudomonadati</taxon>
        <taxon>Pseudomonadota</taxon>
        <taxon>Alphaproteobacteria</taxon>
        <taxon>Rhodobacterales</taxon>
        <taxon>Roseobacteraceae</taxon>
        <taxon>Ruegeria</taxon>
    </lineage>
</organism>
<accession>A0A238KSU0</accession>
<evidence type="ECO:0000313" key="11">
    <source>
        <dbReference type="Proteomes" id="UP000202485"/>
    </source>
</evidence>
<keyword evidence="11" id="KW-1185">Reference proteome</keyword>
<proteinExistence type="inferred from homology"/>
<comment type="subcellular location">
    <subcellularLocation>
        <location evidence="8">Cell membrane</location>
    </subcellularLocation>
</comment>